<evidence type="ECO:0000256" key="7">
    <source>
        <dbReference type="HAMAP-Rule" id="MF_00902"/>
    </source>
</evidence>
<keyword evidence="3 7" id="KW-0653">Protein transport</keyword>
<comment type="similarity">
    <text evidence="7">Belongs to the TatC family.</text>
</comment>
<keyword evidence="2 7" id="KW-0812">Transmembrane</keyword>
<dbReference type="AlphaFoldDB" id="A0A562VG83"/>
<dbReference type="NCBIfam" id="TIGR00945">
    <property type="entry name" value="tatC"/>
    <property type="match status" value="1"/>
</dbReference>
<evidence type="ECO:0000256" key="2">
    <source>
        <dbReference type="ARBA" id="ARBA00022692"/>
    </source>
</evidence>
<protein>
    <recommendedName>
        <fullName evidence="7">Sec-independent protein translocase protein TatC</fullName>
    </recommendedName>
</protein>
<evidence type="ECO:0000256" key="6">
    <source>
        <dbReference type="ARBA" id="ARBA00023136"/>
    </source>
</evidence>
<dbReference type="InterPro" id="IPR019820">
    <property type="entry name" value="Sec-indep_translocase_CS"/>
</dbReference>
<dbReference type="GO" id="GO:0043953">
    <property type="term" value="P:protein transport by the Tat complex"/>
    <property type="evidence" value="ECO:0007669"/>
    <property type="project" value="UniProtKB-UniRule"/>
</dbReference>
<feature type="transmembrane region" description="Helical" evidence="7">
    <location>
        <begin position="100"/>
        <end position="121"/>
    </location>
</feature>
<comment type="subunit">
    <text evidence="7">The Tat system comprises two distinct complexes: a TatABC complex, containing multiple copies of TatA, TatB and TatC subunits, and a separate TatA complex, containing only TatA subunits. Substrates initially bind to the TatABC complex, which probably triggers association of the separate TatA complex to form the active translocon.</text>
</comment>
<feature type="region of interest" description="Disordered" evidence="8">
    <location>
        <begin position="270"/>
        <end position="309"/>
    </location>
</feature>
<comment type="function">
    <text evidence="7">Part of the twin-arginine translocation (Tat) system that transports large folded proteins containing a characteristic twin-arginine motif in their signal peptide across membranes. Together with TatB, TatC is part of a receptor directly interacting with Tat signal peptides.</text>
</comment>
<evidence type="ECO:0000313" key="10">
    <source>
        <dbReference type="Proteomes" id="UP000321617"/>
    </source>
</evidence>
<dbReference type="PANTHER" id="PTHR30371">
    <property type="entry name" value="SEC-INDEPENDENT PROTEIN TRANSLOCASE PROTEIN TATC"/>
    <property type="match status" value="1"/>
</dbReference>
<feature type="transmembrane region" description="Helical" evidence="7">
    <location>
        <begin position="175"/>
        <end position="202"/>
    </location>
</feature>
<accession>A0A562VG83</accession>
<feature type="compositionally biased region" description="Acidic residues" evidence="8">
    <location>
        <begin position="271"/>
        <end position="292"/>
    </location>
</feature>
<dbReference type="GO" id="GO:0065002">
    <property type="term" value="P:intracellular protein transmembrane transport"/>
    <property type="evidence" value="ECO:0007669"/>
    <property type="project" value="TreeGrafter"/>
</dbReference>
<feature type="transmembrane region" description="Helical" evidence="7">
    <location>
        <begin position="133"/>
        <end position="155"/>
    </location>
</feature>
<sequence>MAFTLRRRKKSKFQQAADGSMTLMDHLRDLRSRLFKAVVAVVVGMLATFAFATQIQDFINAPYCDFYAEQWVASGNDLSDYSCDFNVVGPLDNFLLHLRIALFAGLLVSAPVWLYQLWAFIAPGLHKHERKYTYYFAAAAAPLFLAGATLGFFVISKSLQFFLQLSNSYDLTVDLTGYFDFVTNVMLLFGAGFEFPLVVVLLNVIGLASAKRLLSWWRVATFLVFLFCAIVTPTPDPFGMTALALPMVGMYFAAVGFAFLNDKRRARKDSDWDELDPDQASVIDDEPADVGEPEPVAAPGGGDVAVIEEEPERRDRIARRYDDDAT</sequence>
<dbReference type="InterPro" id="IPR002033">
    <property type="entry name" value="TatC"/>
</dbReference>
<evidence type="ECO:0000256" key="8">
    <source>
        <dbReference type="SAM" id="MobiDB-lite"/>
    </source>
</evidence>
<dbReference type="GO" id="GO:0009977">
    <property type="term" value="F:proton motive force dependent protein transmembrane transporter activity"/>
    <property type="evidence" value="ECO:0007669"/>
    <property type="project" value="TreeGrafter"/>
</dbReference>
<feature type="transmembrane region" description="Helical" evidence="7">
    <location>
        <begin position="238"/>
        <end position="260"/>
    </location>
</feature>
<evidence type="ECO:0000256" key="1">
    <source>
        <dbReference type="ARBA" id="ARBA00004141"/>
    </source>
</evidence>
<dbReference type="HAMAP" id="MF_00902">
    <property type="entry name" value="TatC"/>
    <property type="match status" value="1"/>
</dbReference>
<evidence type="ECO:0000256" key="4">
    <source>
        <dbReference type="ARBA" id="ARBA00022989"/>
    </source>
</evidence>
<proteinExistence type="inferred from homology"/>
<dbReference type="RefSeq" id="WP_147131470.1">
    <property type="nucleotide sequence ID" value="NZ_BAABIJ010000008.1"/>
</dbReference>
<keyword evidence="5 7" id="KW-0811">Translocation</keyword>
<gene>
    <name evidence="7" type="primary">tatC</name>
    <name evidence="9" type="ORF">LX16_0131</name>
</gene>
<keyword evidence="7" id="KW-0813">Transport</keyword>
<keyword evidence="10" id="KW-1185">Reference proteome</keyword>
<dbReference type="PANTHER" id="PTHR30371:SF0">
    <property type="entry name" value="SEC-INDEPENDENT PROTEIN TRANSLOCASE PROTEIN TATC, CHLOROPLASTIC-RELATED"/>
    <property type="match status" value="1"/>
</dbReference>
<evidence type="ECO:0000313" key="9">
    <source>
        <dbReference type="EMBL" id="TWJ16916.1"/>
    </source>
</evidence>
<dbReference type="GO" id="GO:0033281">
    <property type="term" value="C:TAT protein transport complex"/>
    <property type="evidence" value="ECO:0007669"/>
    <property type="project" value="UniProtKB-UniRule"/>
</dbReference>
<feature type="transmembrane region" description="Helical" evidence="7">
    <location>
        <begin position="214"/>
        <end position="232"/>
    </location>
</feature>
<keyword evidence="4 7" id="KW-1133">Transmembrane helix</keyword>
<name>A0A562VG83_9ACTN</name>
<evidence type="ECO:0000256" key="5">
    <source>
        <dbReference type="ARBA" id="ARBA00023010"/>
    </source>
</evidence>
<reference evidence="9 10" key="1">
    <citation type="journal article" date="2013" name="Stand. Genomic Sci.">
        <title>Genomic Encyclopedia of Type Strains, Phase I: The one thousand microbial genomes (KMG-I) project.</title>
        <authorList>
            <person name="Kyrpides N.C."/>
            <person name="Woyke T."/>
            <person name="Eisen J.A."/>
            <person name="Garrity G."/>
            <person name="Lilburn T.G."/>
            <person name="Beck B.J."/>
            <person name="Whitman W.B."/>
            <person name="Hugenholtz P."/>
            <person name="Klenk H.P."/>
        </authorList>
    </citation>
    <scope>NUCLEOTIDE SEQUENCE [LARGE SCALE GENOMIC DNA]</scope>
    <source>
        <strain evidence="9 10">DSM 45044</strain>
    </source>
</reference>
<comment type="caution">
    <text evidence="9">The sequence shown here is derived from an EMBL/GenBank/DDBJ whole genome shotgun (WGS) entry which is preliminary data.</text>
</comment>
<feature type="transmembrane region" description="Helical" evidence="7">
    <location>
        <begin position="34"/>
        <end position="52"/>
    </location>
</feature>
<comment type="subcellular location">
    <subcellularLocation>
        <location evidence="7">Cell membrane</location>
        <topology evidence="7">Multi-pass membrane protein</topology>
    </subcellularLocation>
    <subcellularLocation>
        <location evidence="1">Membrane</location>
        <topology evidence="1">Multi-pass membrane protein</topology>
    </subcellularLocation>
</comment>
<keyword evidence="7" id="KW-1003">Cell membrane</keyword>
<dbReference type="OrthoDB" id="9777044at2"/>
<dbReference type="PRINTS" id="PR01840">
    <property type="entry name" value="TATCFAMILY"/>
</dbReference>
<dbReference type="EMBL" id="VLLL01000002">
    <property type="protein sequence ID" value="TWJ16916.1"/>
    <property type="molecule type" value="Genomic_DNA"/>
</dbReference>
<keyword evidence="6 7" id="KW-0472">Membrane</keyword>
<organism evidence="9 10">
    <name type="scientific">Stackebrandtia albiflava</name>
    <dbReference type="NCBI Taxonomy" id="406432"/>
    <lineage>
        <taxon>Bacteria</taxon>
        <taxon>Bacillati</taxon>
        <taxon>Actinomycetota</taxon>
        <taxon>Actinomycetes</taxon>
        <taxon>Glycomycetales</taxon>
        <taxon>Glycomycetaceae</taxon>
        <taxon>Stackebrandtia</taxon>
    </lineage>
</organism>
<dbReference type="Pfam" id="PF00902">
    <property type="entry name" value="TatC"/>
    <property type="match status" value="1"/>
</dbReference>
<evidence type="ECO:0000256" key="3">
    <source>
        <dbReference type="ARBA" id="ARBA00022927"/>
    </source>
</evidence>
<dbReference type="PROSITE" id="PS01218">
    <property type="entry name" value="TATC"/>
    <property type="match status" value="1"/>
</dbReference>
<dbReference type="Proteomes" id="UP000321617">
    <property type="component" value="Unassembled WGS sequence"/>
</dbReference>